<reference evidence="1 2" key="1">
    <citation type="journal article" date="2019" name="Int. J. Syst. Evol. Microbiol.">
        <title>The Global Catalogue of Microorganisms (GCM) 10K type strain sequencing project: providing services to taxonomists for standard genome sequencing and annotation.</title>
        <authorList>
            <consortium name="The Broad Institute Genomics Platform"/>
            <consortium name="The Broad Institute Genome Sequencing Center for Infectious Disease"/>
            <person name="Wu L."/>
            <person name="Ma J."/>
        </authorList>
    </citation>
    <scope>NUCLEOTIDE SEQUENCE [LARGE SCALE GENOMIC DNA]</scope>
    <source>
        <strain evidence="1 2">JCM 16117</strain>
    </source>
</reference>
<dbReference type="Proteomes" id="UP001500929">
    <property type="component" value="Unassembled WGS sequence"/>
</dbReference>
<dbReference type="InterPro" id="IPR021889">
    <property type="entry name" value="DUF3500"/>
</dbReference>
<dbReference type="Pfam" id="PF12006">
    <property type="entry name" value="DUF3500"/>
    <property type="match status" value="1"/>
</dbReference>
<organism evidence="1 2">
    <name type="scientific">Herbiconiux moechotypicola</name>
    <dbReference type="NCBI Taxonomy" id="637393"/>
    <lineage>
        <taxon>Bacteria</taxon>
        <taxon>Bacillati</taxon>
        <taxon>Actinomycetota</taxon>
        <taxon>Actinomycetes</taxon>
        <taxon>Micrococcales</taxon>
        <taxon>Microbacteriaceae</taxon>
        <taxon>Herbiconiux</taxon>
    </lineage>
</organism>
<sequence>MTTHDDDIDGYFSAARVTGRAGAIELPPDGYRDHLYDLDDPVLAGSRGMDYEEFSADRQTAPFLQELLAYWDGLYREPFVGITIDGQVREGLYRLADEPAQNDIVPVEAARRVLELLTDGQRELIRHDIDSPEWRAWSNPEFVFHRVGLRLEALEDRVVEAVLEMVRCSLSPEGYDRVREAMALNGFLGDLVDLPRIMNDRSYWVSLFGDPSSDEPWGWQLFGHHVAVNVVFVGGRQVVAPVFLGAEPALSDGERPPLFEARERLALDLAESFTPSQRAHAVVYDSVLDPAMPEDRLHPADERHVAGAFRDNRVVPYEGASVRLFSASQKSLLLAIVQDFLLLLTSSQRSATLHDVEAHLDETWFSWYGATDGTQPFYFRIQSPVVLAELDHHAGVWLSNRLPARFHVHTTLRLPNGNDYGKAYLSEWRRRAAGQSDAWTAPVSPDADSSAS</sequence>
<comment type="caution">
    <text evidence="1">The sequence shown here is derived from an EMBL/GenBank/DDBJ whole genome shotgun (WGS) entry which is preliminary data.</text>
</comment>
<protein>
    <submittedName>
        <fullName evidence="1">DUF3500 domain-containing protein</fullName>
    </submittedName>
</protein>
<dbReference type="EMBL" id="BAAAQY010000003">
    <property type="protein sequence ID" value="GAA2229339.1"/>
    <property type="molecule type" value="Genomic_DNA"/>
</dbReference>
<name>A0ABN3DF53_9MICO</name>
<dbReference type="PANTHER" id="PTHR37489">
    <property type="entry name" value="DUF3500 DOMAIN-CONTAINING PROTEIN"/>
    <property type="match status" value="1"/>
</dbReference>
<evidence type="ECO:0000313" key="2">
    <source>
        <dbReference type="Proteomes" id="UP001500929"/>
    </source>
</evidence>
<evidence type="ECO:0000313" key="1">
    <source>
        <dbReference type="EMBL" id="GAA2229339.1"/>
    </source>
</evidence>
<accession>A0ABN3DF53</accession>
<gene>
    <name evidence="1" type="ORF">GCM10009851_12440</name>
</gene>
<dbReference type="PANTHER" id="PTHR37489:SF1">
    <property type="entry name" value="DUF3500 DOMAIN-CONTAINING PROTEIN"/>
    <property type="match status" value="1"/>
</dbReference>
<keyword evidence="2" id="KW-1185">Reference proteome</keyword>
<proteinExistence type="predicted"/>
<dbReference type="RefSeq" id="WP_259478750.1">
    <property type="nucleotide sequence ID" value="NZ_BAAAQY010000003.1"/>
</dbReference>